<evidence type="ECO:0008006" key="9">
    <source>
        <dbReference type="Google" id="ProtNLM"/>
    </source>
</evidence>
<dbReference type="Proteomes" id="UP000283700">
    <property type="component" value="Unassembled WGS sequence"/>
</dbReference>
<sequence>MNTKRLTNSEKQIMEVLWKSDVPLSSHDIILSSSDKTWKNSSVHLLLNSLLDKELIEVAGFEKRTKNYARVFKPTLSYVDYILTVLTKNSDKEKRAELLSKLIKQENDTELLKDIMMGIQNRLQQQ</sequence>
<dbReference type="GO" id="GO:0045892">
    <property type="term" value="P:negative regulation of DNA-templated transcription"/>
    <property type="evidence" value="ECO:0007669"/>
    <property type="project" value="InterPro"/>
</dbReference>
<comment type="caution">
    <text evidence="5">The sequence shown here is derived from an EMBL/GenBank/DDBJ whole genome shotgun (WGS) entry which is preliminary data.</text>
</comment>
<evidence type="ECO:0000313" key="6">
    <source>
        <dbReference type="EMBL" id="RHN11876.1"/>
    </source>
</evidence>
<name>A0A374MKX2_9FIRM</name>
<dbReference type="InterPro" id="IPR036388">
    <property type="entry name" value="WH-like_DNA-bd_sf"/>
</dbReference>
<evidence type="ECO:0000313" key="5">
    <source>
        <dbReference type="EMBL" id="RGI72018.1"/>
    </source>
</evidence>
<organism evidence="5 7">
    <name type="scientific">Anaerobutyricum hallii</name>
    <dbReference type="NCBI Taxonomy" id="39488"/>
    <lineage>
        <taxon>Bacteria</taxon>
        <taxon>Bacillati</taxon>
        <taxon>Bacillota</taxon>
        <taxon>Clostridia</taxon>
        <taxon>Lachnospirales</taxon>
        <taxon>Lachnospiraceae</taxon>
        <taxon>Anaerobutyricum</taxon>
    </lineage>
</organism>
<protein>
    <recommendedName>
        <fullName evidence="9">Penicillinase repressor</fullName>
    </recommendedName>
</protein>
<dbReference type="SUPFAM" id="SSF46785">
    <property type="entry name" value="Winged helix' DNA-binding domain"/>
    <property type="match status" value="1"/>
</dbReference>
<evidence type="ECO:0000256" key="1">
    <source>
        <dbReference type="ARBA" id="ARBA00011046"/>
    </source>
</evidence>
<keyword evidence="2" id="KW-0805">Transcription regulation</keyword>
<evidence type="ECO:0000256" key="4">
    <source>
        <dbReference type="ARBA" id="ARBA00023163"/>
    </source>
</evidence>
<keyword evidence="4" id="KW-0804">Transcription</keyword>
<dbReference type="AlphaFoldDB" id="A0A374MKX2"/>
<dbReference type="GO" id="GO:0003677">
    <property type="term" value="F:DNA binding"/>
    <property type="evidence" value="ECO:0007669"/>
    <property type="project" value="UniProtKB-KW"/>
</dbReference>
<comment type="similarity">
    <text evidence="1">Belongs to the BlaI transcriptional regulatory family.</text>
</comment>
<dbReference type="Proteomes" id="UP000262524">
    <property type="component" value="Unassembled WGS sequence"/>
</dbReference>
<evidence type="ECO:0000313" key="8">
    <source>
        <dbReference type="Proteomes" id="UP000283700"/>
    </source>
</evidence>
<evidence type="ECO:0000313" key="7">
    <source>
        <dbReference type="Proteomes" id="UP000262524"/>
    </source>
</evidence>
<dbReference type="EMBL" id="QSOE01000294">
    <property type="protein sequence ID" value="RGI72018.1"/>
    <property type="molecule type" value="Genomic_DNA"/>
</dbReference>
<evidence type="ECO:0000256" key="2">
    <source>
        <dbReference type="ARBA" id="ARBA00023015"/>
    </source>
</evidence>
<evidence type="ECO:0000256" key="3">
    <source>
        <dbReference type="ARBA" id="ARBA00023125"/>
    </source>
</evidence>
<dbReference type="Pfam" id="PF03965">
    <property type="entry name" value="Penicillinase_R"/>
    <property type="match status" value="1"/>
</dbReference>
<accession>A0A374MKX2</accession>
<reference evidence="7 8" key="1">
    <citation type="submission" date="2018-08" db="EMBL/GenBank/DDBJ databases">
        <title>A genome reference for cultivated species of the human gut microbiota.</title>
        <authorList>
            <person name="Zou Y."/>
            <person name="Xue W."/>
            <person name="Luo G."/>
        </authorList>
    </citation>
    <scope>NUCLEOTIDE SEQUENCE [LARGE SCALE GENOMIC DNA]</scope>
    <source>
        <strain evidence="6 8">AF31-17AC</strain>
        <strain evidence="5 7">TM10-1AC</strain>
    </source>
</reference>
<dbReference type="EMBL" id="QRQO01000031">
    <property type="protein sequence ID" value="RHN11876.1"/>
    <property type="molecule type" value="Genomic_DNA"/>
</dbReference>
<dbReference type="Gene3D" id="1.10.10.10">
    <property type="entry name" value="Winged helix-like DNA-binding domain superfamily/Winged helix DNA-binding domain"/>
    <property type="match status" value="1"/>
</dbReference>
<proteinExistence type="inferred from homology"/>
<gene>
    <name evidence="6" type="ORF">DWZ29_11030</name>
    <name evidence="5" type="ORF">DXD91_16865</name>
</gene>
<dbReference type="RefSeq" id="WP_117983903.1">
    <property type="nucleotide sequence ID" value="NZ_QRQO01000031.1"/>
</dbReference>
<keyword evidence="3" id="KW-0238">DNA-binding</keyword>
<dbReference type="InterPro" id="IPR036390">
    <property type="entry name" value="WH_DNA-bd_sf"/>
</dbReference>
<dbReference type="InterPro" id="IPR005650">
    <property type="entry name" value="BlaI_family"/>
</dbReference>